<proteinExistence type="predicted"/>
<dbReference type="Proteomes" id="UP001143910">
    <property type="component" value="Unassembled WGS sequence"/>
</dbReference>
<organism evidence="1 2">
    <name type="scientific">Zarea fungicola</name>
    <dbReference type="NCBI Taxonomy" id="93591"/>
    <lineage>
        <taxon>Eukaryota</taxon>
        <taxon>Fungi</taxon>
        <taxon>Dikarya</taxon>
        <taxon>Ascomycota</taxon>
        <taxon>Pezizomycotina</taxon>
        <taxon>Sordariomycetes</taxon>
        <taxon>Hypocreomycetidae</taxon>
        <taxon>Hypocreales</taxon>
        <taxon>Cordycipitaceae</taxon>
        <taxon>Zarea</taxon>
    </lineage>
</organism>
<keyword evidence="2" id="KW-1185">Reference proteome</keyword>
<dbReference type="EMBL" id="JANJQO010000189">
    <property type="protein sequence ID" value="KAJ2980575.1"/>
    <property type="molecule type" value="Genomic_DNA"/>
</dbReference>
<protein>
    <submittedName>
        <fullName evidence="1">Uncharacterized protein</fullName>
    </submittedName>
</protein>
<reference evidence="1" key="1">
    <citation type="submission" date="2022-08" db="EMBL/GenBank/DDBJ databases">
        <title>Genome Sequence of Lecanicillium fungicola.</title>
        <authorList>
            <person name="Buettner E."/>
        </authorList>
    </citation>
    <scope>NUCLEOTIDE SEQUENCE</scope>
    <source>
        <strain evidence="1">Babe33</strain>
    </source>
</reference>
<accession>A0ACC1NNR5</accession>
<gene>
    <name evidence="1" type="ORF">NQ176_g2556</name>
</gene>
<comment type="caution">
    <text evidence="1">The sequence shown here is derived from an EMBL/GenBank/DDBJ whole genome shotgun (WGS) entry which is preliminary data.</text>
</comment>
<evidence type="ECO:0000313" key="1">
    <source>
        <dbReference type="EMBL" id="KAJ2980575.1"/>
    </source>
</evidence>
<evidence type="ECO:0000313" key="2">
    <source>
        <dbReference type="Proteomes" id="UP001143910"/>
    </source>
</evidence>
<sequence>MAALLTFALFSLAAAAPAAESKYPEVIPGPGLPSLESLGLTSEQLYTMPIPKEFAAFKTSLNIDGTCGPEDSRYTDVNGIIACFHYLQNLGTTPCVAGENTRMCEAGDAVVIGSSIGGGSSSYCSDVALGALWVIDHCTRPDQSCAGYQAANGNGNLIVVTGSKHYFG</sequence>
<name>A0ACC1NNR5_9HYPO</name>